<organism evidence="1 2">
    <name type="scientific">Liparis tanakae</name>
    <name type="common">Tanaka's snailfish</name>
    <dbReference type="NCBI Taxonomy" id="230148"/>
    <lineage>
        <taxon>Eukaryota</taxon>
        <taxon>Metazoa</taxon>
        <taxon>Chordata</taxon>
        <taxon>Craniata</taxon>
        <taxon>Vertebrata</taxon>
        <taxon>Euteleostomi</taxon>
        <taxon>Actinopterygii</taxon>
        <taxon>Neopterygii</taxon>
        <taxon>Teleostei</taxon>
        <taxon>Neoteleostei</taxon>
        <taxon>Acanthomorphata</taxon>
        <taxon>Eupercaria</taxon>
        <taxon>Perciformes</taxon>
        <taxon>Cottioidei</taxon>
        <taxon>Cottales</taxon>
        <taxon>Liparidae</taxon>
        <taxon>Liparis</taxon>
    </lineage>
</organism>
<name>A0A4Z2EZ44_9TELE</name>
<dbReference type="EMBL" id="SRLO01002035">
    <property type="protein sequence ID" value="TNN34129.1"/>
    <property type="molecule type" value="Genomic_DNA"/>
</dbReference>
<accession>A0A4Z2EZ44</accession>
<reference evidence="1 2" key="1">
    <citation type="submission" date="2019-03" db="EMBL/GenBank/DDBJ databases">
        <title>First draft genome of Liparis tanakae, snailfish: a comprehensive survey of snailfish specific genes.</title>
        <authorList>
            <person name="Kim W."/>
            <person name="Song I."/>
            <person name="Jeong J.-H."/>
            <person name="Kim D."/>
            <person name="Kim S."/>
            <person name="Ryu S."/>
            <person name="Song J.Y."/>
            <person name="Lee S.K."/>
        </authorList>
    </citation>
    <scope>NUCLEOTIDE SEQUENCE [LARGE SCALE GENOMIC DNA]</scope>
    <source>
        <tissue evidence="1">Muscle</tissue>
    </source>
</reference>
<keyword evidence="2" id="KW-1185">Reference proteome</keyword>
<dbReference type="Proteomes" id="UP000314294">
    <property type="component" value="Unassembled WGS sequence"/>
</dbReference>
<sequence length="66" mass="7155">MPCGVLGEFTSQKKAAVETSGGLGDTGTMFYTFVRLFRTSSFWDVSPDTANRTETSQLHAGSLLTF</sequence>
<proteinExistence type="predicted"/>
<evidence type="ECO:0000313" key="1">
    <source>
        <dbReference type="EMBL" id="TNN34129.1"/>
    </source>
</evidence>
<protein>
    <submittedName>
        <fullName evidence="1">Uncharacterized protein</fullName>
    </submittedName>
</protein>
<evidence type="ECO:0000313" key="2">
    <source>
        <dbReference type="Proteomes" id="UP000314294"/>
    </source>
</evidence>
<dbReference type="AlphaFoldDB" id="A0A4Z2EZ44"/>
<comment type="caution">
    <text evidence="1">The sequence shown here is derived from an EMBL/GenBank/DDBJ whole genome shotgun (WGS) entry which is preliminary data.</text>
</comment>
<gene>
    <name evidence="1" type="ORF">EYF80_055703</name>
</gene>